<sequence length="75" mass="8515">MKDLINNGKLLLLLCLSLGLAPFFPEPHIWGKIKWITGGAIGMQPKDWFDVILHGFPFVLLIRFLILKIGKSRSQ</sequence>
<evidence type="ECO:0000313" key="3">
    <source>
        <dbReference type="Proteomes" id="UP000185728"/>
    </source>
</evidence>
<keyword evidence="3" id="KW-1185">Reference proteome</keyword>
<dbReference type="Proteomes" id="UP000185728">
    <property type="component" value="Unassembled WGS sequence"/>
</dbReference>
<evidence type="ECO:0000313" key="2">
    <source>
        <dbReference type="EMBL" id="SIS95638.1"/>
    </source>
</evidence>
<dbReference type="RefSeq" id="WP_076456456.1">
    <property type="nucleotide sequence ID" value="NZ_FTOB01000005.1"/>
</dbReference>
<protein>
    <recommendedName>
        <fullName evidence="4">RND transporter</fullName>
    </recommendedName>
</protein>
<organism evidence="2 3">
    <name type="scientific">Zobellia uliginosa</name>
    <dbReference type="NCBI Taxonomy" id="143224"/>
    <lineage>
        <taxon>Bacteria</taxon>
        <taxon>Pseudomonadati</taxon>
        <taxon>Bacteroidota</taxon>
        <taxon>Flavobacteriia</taxon>
        <taxon>Flavobacteriales</taxon>
        <taxon>Flavobacteriaceae</taxon>
        <taxon>Zobellia</taxon>
    </lineage>
</organism>
<gene>
    <name evidence="2" type="ORF">SAMN05421766_105196</name>
</gene>
<proteinExistence type="predicted"/>
<reference evidence="2 3" key="1">
    <citation type="submission" date="2017-01" db="EMBL/GenBank/DDBJ databases">
        <authorList>
            <person name="Varghese N."/>
            <person name="Submissions S."/>
        </authorList>
    </citation>
    <scope>NUCLEOTIDE SEQUENCE [LARGE SCALE GENOMIC DNA]</scope>
    <source>
        <strain evidence="2 3">DSM 2061</strain>
    </source>
</reference>
<dbReference type="EMBL" id="FTOB01000005">
    <property type="protein sequence ID" value="SIS95638.1"/>
    <property type="molecule type" value="Genomic_DNA"/>
</dbReference>
<keyword evidence="1" id="KW-0472">Membrane</keyword>
<accession>A0ABY1L184</accession>
<comment type="caution">
    <text evidence="2">The sequence shown here is derived from an EMBL/GenBank/DDBJ whole genome shotgun (WGS) entry which is preliminary data.</text>
</comment>
<keyword evidence="1" id="KW-1133">Transmembrane helix</keyword>
<keyword evidence="1" id="KW-0812">Transmembrane</keyword>
<name>A0ABY1L184_9FLAO</name>
<feature type="transmembrane region" description="Helical" evidence="1">
    <location>
        <begin position="49"/>
        <end position="66"/>
    </location>
</feature>
<evidence type="ECO:0000256" key="1">
    <source>
        <dbReference type="SAM" id="Phobius"/>
    </source>
</evidence>
<evidence type="ECO:0008006" key="4">
    <source>
        <dbReference type="Google" id="ProtNLM"/>
    </source>
</evidence>